<keyword evidence="4" id="KW-1185">Reference proteome</keyword>
<evidence type="ECO:0000313" key="4">
    <source>
        <dbReference type="Proteomes" id="UP000178912"/>
    </source>
</evidence>
<organism evidence="3 4">
    <name type="scientific">Rhynchosporium agropyri</name>
    <dbReference type="NCBI Taxonomy" id="914238"/>
    <lineage>
        <taxon>Eukaryota</taxon>
        <taxon>Fungi</taxon>
        <taxon>Dikarya</taxon>
        <taxon>Ascomycota</taxon>
        <taxon>Pezizomycotina</taxon>
        <taxon>Leotiomycetes</taxon>
        <taxon>Helotiales</taxon>
        <taxon>Ploettnerulaceae</taxon>
        <taxon>Rhynchosporium</taxon>
    </lineage>
</organism>
<evidence type="ECO:0000313" key="3">
    <source>
        <dbReference type="EMBL" id="CZT04567.1"/>
    </source>
</evidence>
<accession>A0A1E1L226</accession>
<gene>
    <name evidence="3" type="ORF">RAG0_10989</name>
</gene>
<dbReference type="AlphaFoldDB" id="A0A1E1L226"/>
<feature type="chain" id="PRO_5009446710" evidence="2">
    <location>
        <begin position="20"/>
        <end position="307"/>
    </location>
</feature>
<feature type="signal peptide" evidence="2">
    <location>
        <begin position="1"/>
        <end position="19"/>
    </location>
</feature>
<dbReference type="EMBL" id="FJUX01000069">
    <property type="protein sequence ID" value="CZT04567.1"/>
    <property type="molecule type" value="Genomic_DNA"/>
</dbReference>
<reference evidence="4" key="1">
    <citation type="submission" date="2016-03" db="EMBL/GenBank/DDBJ databases">
        <authorList>
            <person name="Guldener U."/>
        </authorList>
    </citation>
    <scope>NUCLEOTIDE SEQUENCE [LARGE SCALE GENOMIC DNA]</scope>
    <source>
        <strain evidence="4">04CH-RAC-A.6.1</strain>
    </source>
</reference>
<evidence type="ECO:0000256" key="1">
    <source>
        <dbReference type="SAM" id="MobiDB-lite"/>
    </source>
</evidence>
<feature type="region of interest" description="Disordered" evidence="1">
    <location>
        <begin position="55"/>
        <end position="77"/>
    </location>
</feature>
<name>A0A1E1L226_9HELO</name>
<keyword evidence="2" id="KW-0732">Signal</keyword>
<dbReference type="Proteomes" id="UP000178912">
    <property type="component" value="Unassembled WGS sequence"/>
</dbReference>
<evidence type="ECO:0000256" key="2">
    <source>
        <dbReference type="SAM" id="SignalP"/>
    </source>
</evidence>
<protein>
    <submittedName>
        <fullName evidence="3">Uncharacterized protein</fullName>
    </submittedName>
</protein>
<feature type="compositionally biased region" description="Pro residues" evidence="1">
    <location>
        <begin position="60"/>
        <end position="72"/>
    </location>
</feature>
<proteinExistence type="predicted"/>
<sequence length="307" mass="32453">MKPTIIIHCLLGIANLTFAIESDLPGLLSEMMSSSSTLVEVTSTLASSTFISTTAVDGPAPLPTKEPAPAPELEPSSAPEEVMISIYSVHYPDQVTSKISEPETSQAPIPETRISMISGYYPDQISSYTPAPASTQNPFPETQISMISGAGRSQPPQSTVEPTTASTASVLSLTASSESMCLCPSAIFTLTSTSFIVSDKTCQTTITSTATAPPNIITHTSTLIQPTTSILTINAAAICPTSIRNSSTKSAVVVNVTKTITSTATITKVRTVVTRIRTTLVVEVTRTKIEVVWRTETATKVVTKTKH</sequence>